<dbReference type="PANTHER" id="PTHR33064">
    <property type="entry name" value="POL PROTEIN"/>
    <property type="match status" value="1"/>
</dbReference>
<evidence type="ECO:0000313" key="11">
    <source>
        <dbReference type="Proteomes" id="UP000433483"/>
    </source>
</evidence>
<organism evidence="7 11">
    <name type="scientific">Phytophthora fragariae</name>
    <dbReference type="NCBI Taxonomy" id="53985"/>
    <lineage>
        <taxon>Eukaryota</taxon>
        <taxon>Sar</taxon>
        <taxon>Stramenopiles</taxon>
        <taxon>Oomycota</taxon>
        <taxon>Peronosporomycetes</taxon>
        <taxon>Peronosporales</taxon>
        <taxon>Peronosporaceae</taxon>
        <taxon>Phytophthora</taxon>
    </lineage>
</organism>
<sequence length="192" mass="21574">MGAKDSVAYCQAVVEEIFGDLIGNGIHCWLDDINGYTKDAESLMVLLDQVLERCEKYGLKLHAKKCRFYAIYIQWCGKMISANGVRHCLDRIQGLVDMPMPRTAADLQQFLCAVNWMRQSIPTYNLLTQRLYTTLETAMQLAGAWNKSKLSKCVLADAGWGVNDETTLEVVRAALLKMVPLAHPNQQDDVCL</sequence>
<dbReference type="EMBL" id="QXGD01000735">
    <property type="protein sequence ID" value="KAE9226716.1"/>
    <property type="molecule type" value="Genomic_DNA"/>
</dbReference>
<evidence type="ECO:0000313" key="9">
    <source>
        <dbReference type="EMBL" id="KAE9297101.1"/>
    </source>
</evidence>
<dbReference type="OrthoDB" id="117615at2759"/>
<dbReference type="InterPro" id="IPR000477">
    <property type="entry name" value="RT_dom"/>
</dbReference>
<accession>A0A6A3YH11</accession>
<evidence type="ECO:0000313" key="12">
    <source>
        <dbReference type="Proteomes" id="UP000437068"/>
    </source>
</evidence>
<dbReference type="EMBL" id="QXGE01001144">
    <property type="protein sequence ID" value="KAE9297101.1"/>
    <property type="molecule type" value="Genomic_DNA"/>
</dbReference>
<dbReference type="PROSITE" id="PS50878">
    <property type="entry name" value="RT_POL"/>
    <property type="match status" value="1"/>
</dbReference>
<dbReference type="EMBL" id="QXFW01000742">
    <property type="protein sequence ID" value="KAE9004031.1"/>
    <property type="molecule type" value="Genomic_DNA"/>
</dbReference>
<evidence type="ECO:0000313" key="7">
    <source>
        <dbReference type="EMBL" id="KAE9218608.1"/>
    </source>
</evidence>
<evidence type="ECO:0000313" key="4">
    <source>
        <dbReference type="EMBL" id="KAE9095778.1"/>
    </source>
</evidence>
<evidence type="ECO:0000313" key="16">
    <source>
        <dbReference type="Proteomes" id="UP000460718"/>
    </source>
</evidence>
<evidence type="ECO:0000313" key="15">
    <source>
        <dbReference type="Proteomes" id="UP000441208"/>
    </source>
</evidence>
<dbReference type="Proteomes" id="UP000437068">
    <property type="component" value="Unassembled WGS sequence"/>
</dbReference>
<evidence type="ECO:0000313" key="3">
    <source>
        <dbReference type="EMBL" id="KAE9004031.1"/>
    </source>
</evidence>
<dbReference type="Pfam" id="PF00078">
    <property type="entry name" value="RVT_1"/>
    <property type="match status" value="1"/>
</dbReference>
<dbReference type="AlphaFoldDB" id="A0A6A3YH11"/>
<name>A0A6A3YH11_9STRA</name>
<dbReference type="InterPro" id="IPR043502">
    <property type="entry name" value="DNA/RNA_pol_sf"/>
</dbReference>
<dbReference type="SUPFAM" id="SSF56672">
    <property type="entry name" value="DNA/RNA polymerases"/>
    <property type="match status" value="1"/>
</dbReference>
<evidence type="ECO:0000313" key="2">
    <source>
        <dbReference type="EMBL" id="KAE8935278.1"/>
    </source>
</evidence>
<feature type="domain" description="Reverse transcriptase" evidence="1">
    <location>
        <begin position="1"/>
        <end position="80"/>
    </location>
</feature>
<evidence type="ECO:0000259" key="1">
    <source>
        <dbReference type="PROSITE" id="PS50878"/>
    </source>
</evidence>
<comment type="caution">
    <text evidence="7">The sequence shown here is derived from an EMBL/GenBank/DDBJ whole genome shotgun (WGS) entry which is preliminary data.</text>
</comment>
<dbReference type="PANTHER" id="PTHR33064:SF37">
    <property type="entry name" value="RIBONUCLEASE H"/>
    <property type="match status" value="1"/>
</dbReference>
<dbReference type="Proteomes" id="UP000429523">
    <property type="component" value="Unassembled WGS sequence"/>
</dbReference>
<dbReference type="Proteomes" id="UP000440367">
    <property type="component" value="Unassembled WGS sequence"/>
</dbReference>
<evidence type="ECO:0000313" key="5">
    <source>
        <dbReference type="EMBL" id="KAE9104894.1"/>
    </source>
</evidence>
<evidence type="ECO:0000313" key="14">
    <source>
        <dbReference type="Proteomes" id="UP000440732"/>
    </source>
</evidence>
<protein>
    <recommendedName>
        <fullName evidence="1">Reverse transcriptase domain-containing protein</fullName>
    </recommendedName>
</protein>
<evidence type="ECO:0000313" key="13">
    <source>
        <dbReference type="Proteomes" id="UP000440367"/>
    </source>
</evidence>
<evidence type="ECO:0000313" key="17">
    <source>
        <dbReference type="Proteomes" id="UP000488956"/>
    </source>
</evidence>
<dbReference type="Proteomes" id="UP000460718">
    <property type="component" value="Unassembled WGS sequence"/>
</dbReference>
<dbReference type="EMBL" id="QXFX01000768">
    <property type="protein sequence ID" value="KAE9104894.1"/>
    <property type="molecule type" value="Genomic_DNA"/>
</dbReference>
<dbReference type="EMBL" id="QXFZ01001157">
    <property type="protein sequence ID" value="KAE9095778.1"/>
    <property type="molecule type" value="Genomic_DNA"/>
</dbReference>
<dbReference type="Proteomes" id="UP000441208">
    <property type="component" value="Unassembled WGS sequence"/>
</dbReference>
<reference evidence="10 11" key="1">
    <citation type="submission" date="2018-08" db="EMBL/GenBank/DDBJ databases">
        <title>Genomic investigation of the strawberry pathogen Phytophthora fragariae indicates pathogenicity is determined by transcriptional variation in three key races.</title>
        <authorList>
            <person name="Adams T.M."/>
            <person name="Armitage A.D."/>
            <person name="Sobczyk M.K."/>
            <person name="Bates H.J."/>
            <person name="Dunwell J.M."/>
            <person name="Nellist C.F."/>
            <person name="Harrison R.J."/>
        </authorList>
    </citation>
    <scope>NUCLEOTIDE SEQUENCE [LARGE SCALE GENOMIC DNA]</scope>
    <source>
        <strain evidence="9 12">A4</strain>
        <strain evidence="8 13">BC-1</strain>
        <strain evidence="7 11">NOV-27</strain>
        <strain evidence="6 14">NOV-5</strain>
        <strain evidence="4 15">NOV-71</strain>
        <strain evidence="2 10">NOV-9</strain>
        <strain evidence="5 17">ONT-3</strain>
        <strain evidence="3 16">SCRP245</strain>
    </source>
</reference>
<dbReference type="Proteomes" id="UP000488956">
    <property type="component" value="Unassembled WGS sequence"/>
</dbReference>
<dbReference type="EMBL" id="QXGA01001099">
    <property type="protein sequence ID" value="KAE9129198.1"/>
    <property type="molecule type" value="Genomic_DNA"/>
</dbReference>
<evidence type="ECO:0000313" key="8">
    <source>
        <dbReference type="EMBL" id="KAE9226716.1"/>
    </source>
</evidence>
<dbReference type="EMBL" id="QXGB01000342">
    <property type="protein sequence ID" value="KAE9218608.1"/>
    <property type="molecule type" value="Genomic_DNA"/>
</dbReference>
<keyword evidence="11" id="KW-1185">Reference proteome</keyword>
<dbReference type="InterPro" id="IPR043128">
    <property type="entry name" value="Rev_trsase/Diguanyl_cyclase"/>
</dbReference>
<dbReference type="Proteomes" id="UP000433483">
    <property type="component" value="Unassembled WGS sequence"/>
</dbReference>
<proteinExistence type="predicted"/>
<gene>
    <name evidence="9" type="ORF">PF001_g16555</name>
    <name evidence="8" type="ORF">PF002_g14024</name>
    <name evidence="7" type="ORF">PF005_g8192</name>
    <name evidence="6" type="ORF">PF006_g16084</name>
    <name evidence="4" type="ORF">PF007_g17259</name>
    <name evidence="2" type="ORF">PF009_g14766</name>
    <name evidence="5" type="ORF">PF010_g13217</name>
    <name evidence="3" type="ORF">PF011_g12635</name>
</gene>
<dbReference type="Gene3D" id="3.30.70.270">
    <property type="match status" value="2"/>
</dbReference>
<dbReference type="EMBL" id="QXGF01000821">
    <property type="protein sequence ID" value="KAE8935278.1"/>
    <property type="molecule type" value="Genomic_DNA"/>
</dbReference>
<dbReference type="Proteomes" id="UP000440732">
    <property type="component" value="Unassembled WGS sequence"/>
</dbReference>
<evidence type="ECO:0000313" key="6">
    <source>
        <dbReference type="EMBL" id="KAE9129198.1"/>
    </source>
</evidence>
<dbReference type="InterPro" id="IPR051320">
    <property type="entry name" value="Viral_Replic_Matur_Polypro"/>
</dbReference>
<evidence type="ECO:0000313" key="10">
    <source>
        <dbReference type="Proteomes" id="UP000429523"/>
    </source>
</evidence>